<protein>
    <submittedName>
        <fullName evidence="3">Transposase</fullName>
    </submittedName>
</protein>
<accession>A0A0R3QMV0</accession>
<dbReference type="WBParaSite" id="BTMF_0000903501-mRNA-1">
    <property type="protein sequence ID" value="BTMF_0000903501-mRNA-1"/>
    <property type="gene ID" value="BTMF_0000903501"/>
</dbReference>
<dbReference type="EMBL" id="UZAG01015808">
    <property type="protein sequence ID" value="VDO23460.1"/>
    <property type="molecule type" value="Genomic_DNA"/>
</dbReference>
<name>A0A0R3QMV0_9BILA</name>
<dbReference type="AlphaFoldDB" id="A0A0R3QMV0"/>
<organism evidence="3">
    <name type="scientific">Brugia timori</name>
    <dbReference type="NCBI Taxonomy" id="42155"/>
    <lineage>
        <taxon>Eukaryota</taxon>
        <taxon>Metazoa</taxon>
        <taxon>Ecdysozoa</taxon>
        <taxon>Nematoda</taxon>
        <taxon>Chromadorea</taxon>
        <taxon>Rhabditida</taxon>
        <taxon>Spirurina</taxon>
        <taxon>Spiruromorpha</taxon>
        <taxon>Filarioidea</taxon>
        <taxon>Onchocercidae</taxon>
        <taxon>Brugia</taxon>
    </lineage>
</organism>
<keyword evidence="2" id="KW-1185">Reference proteome</keyword>
<sequence length="33" mass="3714">MNADGSALKKKVAWIKLSTYSNNNEKIMGLEMQ</sequence>
<gene>
    <name evidence="1" type="ORF">BTMF_LOCUS7086</name>
</gene>
<evidence type="ECO:0000313" key="2">
    <source>
        <dbReference type="Proteomes" id="UP000280834"/>
    </source>
</evidence>
<dbReference type="Proteomes" id="UP000280834">
    <property type="component" value="Unassembled WGS sequence"/>
</dbReference>
<evidence type="ECO:0000313" key="1">
    <source>
        <dbReference type="EMBL" id="VDO23460.1"/>
    </source>
</evidence>
<reference evidence="3" key="1">
    <citation type="submission" date="2017-02" db="UniProtKB">
        <authorList>
            <consortium name="WormBaseParasite"/>
        </authorList>
    </citation>
    <scope>IDENTIFICATION</scope>
</reference>
<proteinExistence type="predicted"/>
<evidence type="ECO:0000313" key="3">
    <source>
        <dbReference type="WBParaSite" id="BTMF_0000903501-mRNA-1"/>
    </source>
</evidence>
<reference evidence="1 2" key="2">
    <citation type="submission" date="2018-11" db="EMBL/GenBank/DDBJ databases">
        <authorList>
            <consortium name="Pathogen Informatics"/>
        </authorList>
    </citation>
    <scope>NUCLEOTIDE SEQUENCE [LARGE SCALE GENOMIC DNA]</scope>
</reference>